<dbReference type="GO" id="GO:0061599">
    <property type="term" value="F:molybdopterin molybdotransferase activity"/>
    <property type="evidence" value="ECO:0007669"/>
    <property type="project" value="UniProtKB-UniRule"/>
</dbReference>
<evidence type="ECO:0000256" key="6">
    <source>
        <dbReference type="ARBA" id="ARBA00047317"/>
    </source>
</evidence>
<dbReference type="OrthoDB" id="9804758at2"/>
<dbReference type="GO" id="GO:0046872">
    <property type="term" value="F:metal ion binding"/>
    <property type="evidence" value="ECO:0007669"/>
    <property type="project" value="UniProtKB-UniRule"/>
</dbReference>
<dbReference type="SUPFAM" id="SSF53218">
    <property type="entry name" value="Molybdenum cofactor biosynthesis proteins"/>
    <property type="match status" value="1"/>
</dbReference>
<protein>
    <recommendedName>
        <fullName evidence="7">Molybdopterin molybdenumtransferase</fullName>
        <ecNumber evidence="7">2.10.1.1</ecNumber>
    </recommendedName>
</protein>
<comment type="caution">
    <text evidence="9">The sequence shown here is derived from an EMBL/GenBank/DDBJ whole genome shotgun (WGS) entry which is preliminary data.</text>
</comment>
<dbReference type="NCBIfam" id="TIGR00177">
    <property type="entry name" value="molyb_syn"/>
    <property type="match status" value="1"/>
</dbReference>
<dbReference type="Pfam" id="PF00994">
    <property type="entry name" value="MoCF_biosynth"/>
    <property type="match status" value="1"/>
</dbReference>
<dbReference type="UniPathway" id="UPA00344"/>
<dbReference type="RefSeq" id="WP_121157281.1">
    <property type="nucleotide sequence ID" value="NZ_RBKT01000001.1"/>
</dbReference>
<dbReference type="GO" id="GO:0005829">
    <property type="term" value="C:cytosol"/>
    <property type="evidence" value="ECO:0007669"/>
    <property type="project" value="TreeGrafter"/>
</dbReference>
<dbReference type="GO" id="GO:0006777">
    <property type="term" value="P:Mo-molybdopterin cofactor biosynthetic process"/>
    <property type="evidence" value="ECO:0007669"/>
    <property type="project" value="UniProtKB-UniRule"/>
</dbReference>
<comment type="catalytic activity">
    <reaction evidence="6">
        <text>adenylyl-molybdopterin + molybdate = Mo-molybdopterin + AMP + H(+)</text>
        <dbReference type="Rhea" id="RHEA:35047"/>
        <dbReference type="ChEBI" id="CHEBI:15378"/>
        <dbReference type="ChEBI" id="CHEBI:36264"/>
        <dbReference type="ChEBI" id="CHEBI:62727"/>
        <dbReference type="ChEBI" id="CHEBI:71302"/>
        <dbReference type="ChEBI" id="CHEBI:456215"/>
        <dbReference type="EC" id="2.10.1.1"/>
    </reaction>
</comment>
<evidence type="ECO:0000313" key="10">
    <source>
        <dbReference type="Proteomes" id="UP000277671"/>
    </source>
</evidence>
<sequence length="442" mass="45455">MTATADAEAAANELTPLADYLGSTLRRLRALPPLDLDLTQAYGNVLAEDVVAPHAYPAFDQAAIDGYAARWDDLAGAGRGGFASSGSGASTGRRPGDTRPVRLNVVGDLGAASWRPVRLTPGSCFSVAAGSPLPVAADVVVPVEWTDQGMAAVEIFRVPKRGYGLRRAGEELQAGTLLARSGAYVSPALVAVFAATGIGHVVVRPSPRVVIVATGDELVEVGRGSQPGQVVDTNSHALTAAAAEVGALAYRVGICDDDPEGLRGLLEDQTLRADLIITTGGTGTGPGDMVRRILSRRDGGRAGPVAFTEVALYPGSALGFGTVGAEEVPVVCLPGEPGAALIGFEMLARPAIQLLAGAEPVFRPSVRAHLLETVSSPGGLREFRPAHVAERRGGGYTVQPLRGGPHTLAGLAEANGLLVLGERVTTAAAGSTVDVLLLDRRR</sequence>
<evidence type="ECO:0000313" key="9">
    <source>
        <dbReference type="EMBL" id="RKR88687.1"/>
    </source>
</evidence>
<dbReference type="Pfam" id="PF03454">
    <property type="entry name" value="MoeA_C"/>
    <property type="match status" value="1"/>
</dbReference>
<keyword evidence="5 7" id="KW-0501">Molybdenum cofactor biosynthesis</keyword>
<dbReference type="InterPro" id="IPR036688">
    <property type="entry name" value="MoeA_C_domain_IV_sf"/>
</dbReference>
<comment type="similarity">
    <text evidence="3 7">Belongs to the MoeA family.</text>
</comment>
<dbReference type="InterPro" id="IPR005110">
    <property type="entry name" value="MoeA_linker/N"/>
</dbReference>
<dbReference type="InterPro" id="IPR001453">
    <property type="entry name" value="MoaB/Mog_dom"/>
</dbReference>
<dbReference type="CDD" id="cd00887">
    <property type="entry name" value="MoeA"/>
    <property type="match status" value="1"/>
</dbReference>
<evidence type="ECO:0000256" key="4">
    <source>
        <dbReference type="ARBA" id="ARBA00022505"/>
    </source>
</evidence>
<name>A0A495JIE5_9ACTN</name>
<dbReference type="Proteomes" id="UP000277671">
    <property type="component" value="Unassembled WGS sequence"/>
</dbReference>
<dbReference type="EMBL" id="RBKT01000001">
    <property type="protein sequence ID" value="RKR88687.1"/>
    <property type="molecule type" value="Genomic_DNA"/>
</dbReference>
<dbReference type="SUPFAM" id="SSF63882">
    <property type="entry name" value="MoeA N-terminal region -like"/>
    <property type="match status" value="1"/>
</dbReference>
<dbReference type="PROSITE" id="PS01078">
    <property type="entry name" value="MOCF_BIOSYNTHESIS_1"/>
    <property type="match status" value="1"/>
</dbReference>
<keyword evidence="10" id="KW-1185">Reference proteome</keyword>
<dbReference type="NCBIfam" id="NF045515">
    <property type="entry name" value="Glp_gephyrin"/>
    <property type="match status" value="1"/>
</dbReference>
<comment type="pathway">
    <text evidence="2 7">Cofactor biosynthesis; molybdopterin biosynthesis.</text>
</comment>
<feature type="domain" description="MoaB/Mog" evidence="8">
    <location>
        <begin position="210"/>
        <end position="354"/>
    </location>
</feature>
<organism evidence="9 10">
    <name type="scientific">Micromonospora pisi</name>
    <dbReference type="NCBI Taxonomy" id="589240"/>
    <lineage>
        <taxon>Bacteria</taxon>
        <taxon>Bacillati</taxon>
        <taxon>Actinomycetota</taxon>
        <taxon>Actinomycetes</taxon>
        <taxon>Micromonosporales</taxon>
        <taxon>Micromonosporaceae</taxon>
        <taxon>Micromonospora</taxon>
    </lineage>
</organism>
<dbReference type="EC" id="2.10.1.1" evidence="7"/>
<dbReference type="AlphaFoldDB" id="A0A495JIE5"/>
<dbReference type="Pfam" id="PF03453">
    <property type="entry name" value="MoeA_N"/>
    <property type="match status" value="1"/>
</dbReference>
<gene>
    <name evidence="9" type="ORF">BDK92_3017</name>
</gene>
<dbReference type="InterPro" id="IPR038987">
    <property type="entry name" value="MoeA-like"/>
</dbReference>
<dbReference type="PANTHER" id="PTHR10192:SF5">
    <property type="entry name" value="GEPHYRIN"/>
    <property type="match status" value="1"/>
</dbReference>
<reference evidence="9 10" key="1">
    <citation type="submission" date="2018-10" db="EMBL/GenBank/DDBJ databases">
        <title>Sequencing the genomes of 1000 actinobacteria strains.</title>
        <authorList>
            <person name="Klenk H.-P."/>
        </authorList>
    </citation>
    <scope>NUCLEOTIDE SEQUENCE [LARGE SCALE GENOMIC DNA]</scope>
    <source>
        <strain evidence="9 10">DSM 45175</strain>
    </source>
</reference>
<dbReference type="PANTHER" id="PTHR10192">
    <property type="entry name" value="MOLYBDOPTERIN BIOSYNTHESIS PROTEIN"/>
    <property type="match status" value="1"/>
</dbReference>
<evidence type="ECO:0000259" key="8">
    <source>
        <dbReference type="SMART" id="SM00852"/>
    </source>
</evidence>
<dbReference type="Gene3D" id="3.40.980.10">
    <property type="entry name" value="MoaB/Mog-like domain"/>
    <property type="match status" value="1"/>
</dbReference>
<dbReference type="InterPro" id="IPR036425">
    <property type="entry name" value="MoaB/Mog-like_dom_sf"/>
</dbReference>
<dbReference type="SUPFAM" id="SSF63867">
    <property type="entry name" value="MoeA C-terminal domain-like"/>
    <property type="match status" value="1"/>
</dbReference>
<evidence type="ECO:0000256" key="3">
    <source>
        <dbReference type="ARBA" id="ARBA00010763"/>
    </source>
</evidence>
<dbReference type="InterPro" id="IPR008284">
    <property type="entry name" value="MoCF_biosynth_CS"/>
</dbReference>
<keyword evidence="7" id="KW-0460">Magnesium</keyword>
<accession>A0A495JIE5</accession>
<dbReference type="Gene3D" id="2.170.190.11">
    <property type="entry name" value="Molybdopterin biosynthesis moea protein, domain 3"/>
    <property type="match status" value="1"/>
</dbReference>
<comment type="function">
    <text evidence="1 7">Catalyzes the insertion of molybdate into adenylated molybdopterin with the concomitant release of AMP.</text>
</comment>
<evidence type="ECO:0000256" key="2">
    <source>
        <dbReference type="ARBA" id="ARBA00005046"/>
    </source>
</evidence>
<comment type="cofactor">
    <cofactor evidence="7">
        <name>Mg(2+)</name>
        <dbReference type="ChEBI" id="CHEBI:18420"/>
    </cofactor>
</comment>
<keyword evidence="4 7" id="KW-0500">Molybdenum</keyword>
<evidence type="ECO:0000256" key="7">
    <source>
        <dbReference type="RuleBase" id="RU365090"/>
    </source>
</evidence>
<dbReference type="InterPro" id="IPR005111">
    <property type="entry name" value="MoeA_C_domain_IV"/>
</dbReference>
<keyword evidence="7" id="KW-0808">Transferase</keyword>
<dbReference type="InterPro" id="IPR036135">
    <property type="entry name" value="MoeA_linker/N_sf"/>
</dbReference>
<dbReference type="Gene3D" id="3.90.105.10">
    <property type="entry name" value="Molybdopterin biosynthesis moea protein, domain 2"/>
    <property type="match status" value="1"/>
</dbReference>
<dbReference type="SMART" id="SM00852">
    <property type="entry name" value="MoCF_biosynth"/>
    <property type="match status" value="1"/>
</dbReference>
<keyword evidence="7" id="KW-0479">Metal-binding</keyword>
<proteinExistence type="inferred from homology"/>
<evidence type="ECO:0000256" key="5">
    <source>
        <dbReference type="ARBA" id="ARBA00023150"/>
    </source>
</evidence>
<evidence type="ECO:0000256" key="1">
    <source>
        <dbReference type="ARBA" id="ARBA00002901"/>
    </source>
</evidence>
<dbReference type="Gene3D" id="2.40.340.10">
    <property type="entry name" value="MoeA, C-terminal, domain IV"/>
    <property type="match status" value="1"/>
</dbReference>